<accession>A0A5J4NYK4</accession>
<sequence length="1404" mass="154983">MSCVLSLDHSANKLLLTAKRGLVESACPLFGSKDMYDWLESHGAKETLFAAFVVKVSERGLLLAGLQDLRAWLPRRETGLGQDDVLEATYFRGQVLRVRILHRLDRSRSTDCHNENENAARSEFLVSLKLKNTSEPSGRSQKPKFNSVQIGQVFQARVTRVQQTGLIVDLHSTDSTPSPTVGSAFLGFDQLSDSETNRALFAQCMHNMKSGSWLDFDHTPRSVVVINKAANTLIVSARPTLVQSARVRQQLLQQQLTADSEPVDSNRVDEHVGFVCDFSDLRVGSQWFGWVLNHVDYGIFVQFPVGVRGLAPTRLLSDNMAPKHVNWTELFPSGATVIAKVVELAPSEKRRCLVSLRMMDTYFAEEHYVDLAIRSLNTWLTELNWIAQKHGSCSGFQIGDQVEFRVNSVDTVLAVGEAAKARFNSNTVKNVSWTTAIAYLCNAEGVQCTPDTKYGGIVCFVDHIESRLEVALSMWLLNAVKNRKENAASTLKPGQKISSVTMALRPRDMAVVALRGHAAGCFGIVPARRTFNDVLGGNAWALGQRNRVTVRQAFERGGSLSVLHLCTLSIYDPIVATVALPGQVESIMSVSSTVSSQPGSNELSFDLVPGARISGLRLNRVVGKIAFFQLPNSTTQNVFCHLINVAQTAKEVRAFQLRPPPSGTVMQSTATVLRSAAENKRNTSRSQSVLQSHLAEISFLAKPHVEVGDLVCAQLIRVHQDGWFVHLPGGDRAHLHVTGMLHSKLPKPITLTVGDQGVVHHSKDLGTGLKINRFITCRIIDRVDNVCAEDDPRRFSSLFYVSTKPEVVRGGVEFWKKRKPVFGVPTDGFIKIRSPVGLLVSLTHTEDMLVPFSPELQQRIRTAELRFRVGDHLCVRPLRMIDDRLVGELVLADDGRTELDIPSSDVLTEATSELLKCVTERLLKKQKYFELRRARAQDRELKFVDPCSDTCDAIVGTKRPKDSVEVSSPPPKRKKLPDTTALSKSVTSDSLSSSVEGVLKQLREQCEVTATTDSSPSEEKITCDKDEQSGLLTAIDATSWDIANPELISRYAKFMLPANFESTDGIMEQDSIMIAQNNDDAADSVAFDTSKASLANSEWKLRETELRNAMLAALTSEQHCLPKGYLRPTTTEEFELAVRNAPASAACWTAYMTHVLSSGRCGRRDLVEARAIAERGLRAITISGGLDCAEQDAQHARLLSFLLVMEAKELERCNQRQNQLSTVCGADPVLEMGEQADRLSNVLTRLVNLNQAPFTRRAIDTLTDIGQFDQAALASTLSSLDLDVCRLSEIQVYDSITVIHVTLPLRNCQSKRFSRSVSGDAEAESRGRGSDIIILSADLNARFDRLSAEAKRVGGMFGVRAQRAGDGGRLQQLCASHGVYILSTGFQHRKRYCVAWRLSCAFQP</sequence>
<dbReference type="InterPro" id="IPR045209">
    <property type="entry name" value="Rrp5"/>
</dbReference>
<proteinExistence type="predicted"/>
<dbReference type="SMART" id="SM00316">
    <property type="entry name" value="S1"/>
    <property type="match status" value="1"/>
</dbReference>
<protein>
    <submittedName>
        <fullName evidence="3">rRNA biogenesis protein RRP5</fullName>
    </submittedName>
</protein>
<comment type="caution">
    <text evidence="3">The sequence shown here is derived from an EMBL/GenBank/DDBJ whole genome shotgun (WGS) entry which is preliminary data.</text>
</comment>
<name>A0A5J4NYK4_9TREM</name>
<feature type="region of interest" description="Disordered" evidence="1">
    <location>
        <begin position="959"/>
        <end position="988"/>
    </location>
</feature>
<dbReference type="PANTHER" id="PTHR23270">
    <property type="entry name" value="PROGRAMMED CELL DEATH PROTEIN 11 PRE-RRNA PROCESSING PROTEIN RRP5"/>
    <property type="match status" value="1"/>
</dbReference>
<dbReference type="InterPro" id="IPR012340">
    <property type="entry name" value="NA-bd_OB-fold"/>
</dbReference>
<evidence type="ECO:0000259" key="2">
    <source>
        <dbReference type="PROSITE" id="PS50126"/>
    </source>
</evidence>
<gene>
    <name evidence="3" type="ORF">DEA37_0012826</name>
</gene>
<dbReference type="GO" id="GO:0006364">
    <property type="term" value="P:rRNA processing"/>
    <property type="evidence" value="ECO:0007669"/>
    <property type="project" value="InterPro"/>
</dbReference>
<dbReference type="GO" id="GO:0032040">
    <property type="term" value="C:small-subunit processome"/>
    <property type="evidence" value="ECO:0007669"/>
    <property type="project" value="TreeGrafter"/>
</dbReference>
<dbReference type="Proteomes" id="UP000324629">
    <property type="component" value="Unassembled WGS sequence"/>
</dbReference>
<organism evidence="3 4">
    <name type="scientific">Paragonimus westermani</name>
    <dbReference type="NCBI Taxonomy" id="34504"/>
    <lineage>
        <taxon>Eukaryota</taxon>
        <taxon>Metazoa</taxon>
        <taxon>Spiralia</taxon>
        <taxon>Lophotrochozoa</taxon>
        <taxon>Platyhelminthes</taxon>
        <taxon>Trematoda</taxon>
        <taxon>Digenea</taxon>
        <taxon>Plagiorchiida</taxon>
        <taxon>Troglotremata</taxon>
        <taxon>Troglotrematidae</taxon>
        <taxon>Paragonimus</taxon>
    </lineage>
</organism>
<dbReference type="PROSITE" id="PS50126">
    <property type="entry name" value="S1"/>
    <property type="match status" value="1"/>
</dbReference>
<dbReference type="InterPro" id="IPR003029">
    <property type="entry name" value="S1_domain"/>
</dbReference>
<evidence type="ECO:0000313" key="3">
    <source>
        <dbReference type="EMBL" id="KAA3680715.1"/>
    </source>
</evidence>
<feature type="domain" description="S1 motif" evidence="2">
    <location>
        <begin position="284"/>
        <end position="357"/>
    </location>
</feature>
<dbReference type="GO" id="GO:0003723">
    <property type="term" value="F:RNA binding"/>
    <property type="evidence" value="ECO:0007669"/>
    <property type="project" value="TreeGrafter"/>
</dbReference>
<evidence type="ECO:0000313" key="4">
    <source>
        <dbReference type="Proteomes" id="UP000324629"/>
    </source>
</evidence>
<dbReference type="EMBL" id="QNGE01000371">
    <property type="protein sequence ID" value="KAA3680715.1"/>
    <property type="molecule type" value="Genomic_DNA"/>
</dbReference>
<keyword evidence="4" id="KW-1185">Reference proteome</keyword>
<dbReference type="SUPFAM" id="SSF50249">
    <property type="entry name" value="Nucleic acid-binding proteins"/>
    <property type="match status" value="1"/>
</dbReference>
<evidence type="ECO:0000256" key="1">
    <source>
        <dbReference type="SAM" id="MobiDB-lite"/>
    </source>
</evidence>
<dbReference type="PANTHER" id="PTHR23270:SF10">
    <property type="entry name" value="PROTEIN RRP5 HOMOLOG"/>
    <property type="match status" value="1"/>
</dbReference>
<dbReference type="Gene3D" id="2.40.50.140">
    <property type="entry name" value="Nucleic acid-binding proteins"/>
    <property type="match status" value="1"/>
</dbReference>
<reference evidence="3 4" key="1">
    <citation type="journal article" date="2019" name="Gigascience">
        <title>Whole-genome sequence of the oriental lung fluke Paragonimus westermani.</title>
        <authorList>
            <person name="Oey H."/>
            <person name="Zakrzewski M."/>
            <person name="Narain K."/>
            <person name="Devi K.R."/>
            <person name="Agatsuma T."/>
            <person name="Nawaratna S."/>
            <person name="Gobert G.N."/>
            <person name="Jones M.K."/>
            <person name="Ragan M.A."/>
            <person name="McManus D.P."/>
            <person name="Krause L."/>
        </authorList>
    </citation>
    <scope>NUCLEOTIDE SEQUENCE [LARGE SCALE GENOMIC DNA]</scope>
    <source>
        <strain evidence="3 4">IND2009</strain>
    </source>
</reference>